<dbReference type="GO" id="GO:0004252">
    <property type="term" value="F:serine-type endopeptidase activity"/>
    <property type="evidence" value="ECO:0007669"/>
    <property type="project" value="InterPro"/>
</dbReference>
<dbReference type="SUPFAM" id="SSF52743">
    <property type="entry name" value="Subtilisin-like"/>
    <property type="match status" value="1"/>
</dbReference>
<sequence length="831" mass="93115">MTVDKRNIFLRNTETSLGYSGRSIPIKPNYPVRKDVNAHANFIQSKLNDSYERSKNQKQAAAIRYKNGVYLEFSGSLGHELSVKSLEDRRQGIRLLNVKENMETKQVKAIVYVPDGKEVHFLNKVRAYGTEVSKKSGNPKNNDLISSIEDISLAMLDSFWTGKIDDMPDEEAKWCEVWIRYDVKNSKSAQSTLNEDLAITRLIQCCEELGIEVNERTLTFPERIVKLIFAKKSQLVNLINICEYIAEFRRAPEQTSFFDDLSGANQQEWIEELLARTDFIDQNITVCLLDTGLNSEHPLLIPAIVNPASIQAVNSAWNSNDHDGHGTEMAGVALYYNLKEKMSDSHQVTINHKIESVKILPPKGENSPELYGAITEQAVFLSEITNPKAIRTLCMAVTAPNYNTDDGSPSSWSAAIDSITSGVNGDGQKRLFFISGGNVHPIELNSSPYPDVNILHSIENPGQSWNAITVGAYSNDVRISSSDYNGCKAIADVGELSPYSSTSKLWNDKWPIKPEILLDGGNMVTNGTDSSECEDLSLLTTSKDFLTKPLTTTWGTSSATAQASWMASQIHNEYPDIWPETTRALLVHSANWTNKMINQFRTDDKKTVGIKQLLRTCGYGIPNLEKAIECAGNSVNLVIQSELQPFKSGKMNDMHIHKIPWPKDVLQSLGEIDAKLKVTLSYFIEPGPGEIGWKDKYRYPSCGLRFDVINSDETLEDFKKRVNVKMRGDDKKDSGDGTKRNWYLGPGNRDVGSIHSDFCEDVAINFCDTNYVAVYPVVGWWRERGYLGKSNEKIRYSLIVSIETPEVDTDLYTPIVTQIEIEQSVEVSIET</sequence>
<keyword evidence="1" id="KW-0645">Protease</keyword>
<protein>
    <submittedName>
        <fullName evidence="6">S8 family peptidase</fullName>
    </submittedName>
</protein>
<comment type="caution">
    <text evidence="6">The sequence shown here is derived from an EMBL/GenBank/DDBJ whole genome shotgun (WGS) entry which is preliminary data.</text>
</comment>
<dbReference type="EMBL" id="AAAREG010000001">
    <property type="protein sequence ID" value="EAE2353148.1"/>
    <property type="molecule type" value="Genomic_DNA"/>
</dbReference>
<organism evidence="6 10">
    <name type="scientific">Listeria monocytogenes</name>
    <dbReference type="NCBI Taxonomy" id="1639"/>
    <lineage>
        <taxon>Bacteria</taxon>
        <taxon>Bacillati</taxon>
        <taxon>Bacillota</taxon>
        <taxon>Bacilli</taxon>
        <taxon>Bacillales</taxon>
        <taxon>Listeriaceae</taxon>
        <taxon>Listeria</taxon>
    </lineage>
</organism>
<evidence type="ECO:0000313" key="7">
    <source>
        <dbReference type="EMBL" id="RKC01660.1"/>
    </source>
</evidence>
<dbReference type="InterPro" id="IPR015500">
    <property type="entry name" value="Peptidase_S8_subtilisin-rel"/>
</dbReference>
<dbReference type="Gene3D" id="3.40.50.200">
    <property type="entry name" value="Peptidase S8/S53 domain"/>
    <property type="match status" value="1"/>
</dbReference>
<reference evidence="7 8" key="1">
    <citation type="journal article" date="2018" name="BMC Genomics">
        <title>Genes significantly associated with lineage II food isolates of Listeria monocytogenes.</title>
        <authorList>
            <person name="Pirone-Davies C."/>
            <person name="Chen Y."/>
            <person name="Pightling A."/>
            <person name="Ryan G."/>
            <person name="Wang Y."/>
            <person name="Yao K."/>
            <person name="Hoffmann M."/>
            <person name="Allard M.W."/>
        </authorList>
    </citation>
    <scope>NUCLEOTIDE SEQUENCE [LARGE SCALE GENOMIC DNA]</scope>
    <source>
        <strain evidence="7 8">CFSAN028761</strain>
    </source>
</reference>
<reference evidence="9 10" key="2">
    <citation type="submission" date="2018-06" db="EMBL/GenBank/DDBJ databases">
        <authorList>
            <consortium name="PulseNet: The National Subtyping Network for Foodborne Disease Surveillance"/>
            <person name="Tarr C.L."/>
            <person name="Trees E."/>
            <person name="Katz L.S."/>
            <person name="Carleton-Romer H.A."/>
            <person name="Stroika S."/>
            <person name="Kucerova Z."/>
            <person name="Roache K.F."/>
            <person name="Sabol A.L."/>
            <person name="Besser J."/>
            <person name="Gerner-Smidt P."/>
        </authorList>
    </citation>
    <scope>NUCLEOTIDE SEQUENCE [LARGE SCALE GENOMIC DNA]</scope>
    <source>
        <strain evidence="5 9">PNUSAL000134</strain>
        <strain evidence="6 10">PNUSAL002298</strain>
    </source>
</reference>
<evidence type="ECO:0000313" key="9">
    <source>
        <dbReference type="Proteomes" id="UP000336166"/>
    </source>
</evidence>
<dbReference type="CDD" id="cd04847">
    <property type="entry name" value="Peptidases_S8_Subtilisin_like_2"/>
    <property type="match status" value="1"/>
</dbReference>
<dbReference type="GO" id="GO:0006508">
    <property type="term" value="P:proteolysis"/>
    <property type="evidence" value="ECO:0007669"/>
    <property type="project" value="UniProtKB-KW"/>
</dbReference>
<dbReference type="AlphaFoldDB" id="A0A823GGE9"/>
<evidence type="ECO:0000313" key="5">
    <source>
        <dbReference type="EMBL" id="EAE2353148.1"/>
    </source>
</evidence>
<dbReference type="InterPro" id="IPR000209">
    <property type="entry name" value="Peptidase_S8/S53_dom"/>
</dbReference>
<evidence type="ECO:0000313" key="8">
    <source>
        <dbReference type="Proteomes" id="UP000280270"/>
    </source>
</evidence>
<dbReference type="Pfam" id="PF00082">
    <property type="entry name" value="Peptidase_S8"/>
    <property type="match status" value="1"/>
</dbReference>
<evidence type="ECO:0000256" key="1">
    <source>
        <dbReference type="ARBA" id="ARBA00022670"/>
    </source>
</evidence>
<dbReference type="InterPro" id="IPR034074">
    <property type="entry name" value="Y4bN_pept_dom"/>
</dbReference>
<accession>A0A823GGE9</accession>
<proteinExistence type="predicted"/>
<feature type="domain" description="Peptidase S8/S53" evidence="4">
    <location>
        <begin position="282"/>
        <end position="620"/>
    </location>
</feature>
<dbReference type="EMBL" id="QUQA01000010">
    <property type="protein sequence ID" value="RKC01660.1"/>
    <property type="molecule type" value="Genomic_DNA"/>
</dbReference>
<dbReference type="RefSeq" id="WP_048666845.1">
    <property type="nucleotide sequence ID" value="NZ_CP012021.2"/>
</dbReference>
<evidence type="ECO:0000256" key="2">
    <source>
        <dbReference type="ARBA" id="ARBA00022801"/>
    </source>
</evidence>
<name>A0A823GGE9_LISMN</name>
<evidence type="ECO:0000259" key="4">
    <source>
        <dbReference type="Pfam" id="PF00082"/>
    </source>
</evidence>
<dbReference type="Proteomes" id="UP000280270">
    <property type="component" value="Unassembled WGS sequence"/>
</dbReference>
<keyword evidence="3" id="KW-0720">Serine protease</keyword>
<gene>
    <name evidence="7" type="ORF">AE233_01922</name>
    <name evidence="6" type="ORF">BB997_01705</name>
    <name evidence="5" type="ORF">Y261_02155</name>
</gene>
<keyword evidence="2" id="KW-0378">Hydrolase</keyword>
<dbReference type="PRINTS" id="PR00723">
    <property type="entry name" value="SUBTILISIN"/>
</dbReference>
<evidence type="ECO:0000313" key="10">
    <source>
        <dbReference type="Proteomes" id="UP000478682"/>
    </source>
</evidence>
<evidence type="ECO:0000313" key="6">
    <source>
        <dbReference type="EMBL" id="EAG1892318.1"/>
    </source>
</evidence>
<dbReference type="Proteomes" id="UP000336166">
    <property type="component" value="Unassembled WGS sequence"/>
</dbReference>
<evidence type="ECO:0000256" key="3">
    <source>
        <dbReference type="ARBA" id="ARBA00022825"/>
    </source>
</evidence>
<dbReference type="EMBL" id="AABATR010000001">
    <property type="protein sequence ID" value="EAG1892318.1"/>
    <property type="molecule type" value="Genomic_DNA"/>
</dbReference>
<dbReference type="InterPro" id="IPR036852">
    <property type="entry name" value="Peptidase_S8/S53_dom_sf"/>
</dbReference>
<dbReference type="Proteomes" id="UP000478682">
    <property type="component" value="Unassembled WGS sequence"/>
</dbReference>